<gene>
    <name evidence="3" type="ORF">ME791_08260</name>
</gene>
<dbReference type="EMBL" id="BNHY01000013">
    <property type="protein sequence ID" value="GHN33674.1"/>
    <property type="molecule type" value="Genomic_DNA"/>
</dbReference>
<keyword evidence="2" id="KW-0812">Transmembrane</keyword>
<dbReference type="Proteomes" id="UP001054884">
    <property type="component" value="Unassembled WGS sequence"/>
</dbReference>
<dbReference type="InterPro" id="IPR023365">
    <property type="entry name" value="Sortase_dom-sf"/>
</dbReference>
<evidence type="ECO:0000256" key="1">
    <source>
        <dbReference type="ARBA" id="ARBA00022801"/>
    </source>
</evidence>
<organism evidence="3 4">
    <name type="scientific">Lactobacillus delbrueckii</name>
    <dbReference type="NCBI Taxonomy" id="1584"/>
    <lineage>
        <taxon>Bacteria</taxon>
        <taxon>Bacillati</taxon>
        <taxon>Bacillota</taxon>
        <taxon>Bacilli</taxon>
        <taxon>Lactobacillales</taxon>
        <taxon>Lactobacillaceae</taxon>
        <taxon>Lactobacillus</taxon>
    </lineage>
</organism>
<comment type="caution">
    <text evidence="3">The sequence shown here is derived from an EMBL/GenBank/DDBJ whole genome shotgun (WGS) entry which is preliminary data.</text>
</comment>
<proteinExistence type="predicted"/>
<sequence>MKKGDVFYVHNLGQTLAYKVDQIKVIKPTQVDQLKIVKGKDLCTLMTCTPYMINTHRLLVTGHRIPYNQKAEAKAKERIRNRLFWNIIAILLPVLAIIIFIWHKKRKKKKQAKADKEKEQE</sequence>
<protein>
    <submittedName>
        <fullName evidence="3">Sortase family protein, LPXTG-site transpeptidase</fullName>
    </submittedName>
</protein>
<feature type="transmembrane region" description="Helical" evidence="2">
    <location>
        <begin position="83"/>
        <end position="103"/>
    </location>
</feature>
<dbReference type="GO" id="GO:0016787">
    <property type="term" value="F:hydrolase activity"/>
    <property type="evidence" value="ECO:0007669"/>
    <property type="project" value="UniProtKB-KW"/>
</dbReference>
<keyword evidence="2" id="KW-0472">Membrane</keyword>
<keyword evidence="1" id="KW-0378">Hydrolase</keyword>
<dbReference type="InterPro" id="IPR005754">
    <property type="entry name" value="Sortase"/>
</dbReference>
<dbReference type="RefSeq" id="WP_003611521.1">
    <property type="nucleotide sequence ID" value="NZ_BNHQ01000001.1"/>
</dbReference>
<accession>A0ABD0AF08</accession>
<name>A0ABD0AF08_9LACO</name>
<keyword evidence="2" id="KW-1133">Transmembrane helix</keyword>
<dbReference type="SUPFAM" id="SSF63817">
    <property type="entry name" value="Sortase"/>
    <property type="match status" value="1"/>
</dbReference>
<evidence type="ECO:0000313" key="4">
    <source>
        <dbReference type="Proteomes" id="UP001054884"/>
    </source>
</evidence>
<dbReference type="NCBIfam" id="TIGR01076">
    <property type="entry name" value="sortase_fam"/>
    <property type="match status" value="1"/>
</dbReference>
<dbReference type="Gene3D" id="2.40.260.10">
    <property type="entry name" value="Sortase"/>
    <property type="match status" value="1"/>
</dbReference>
<dbReference type="AlphaFoldDB" id="A0ABD0AF08"/>
<evidence type="ECO:0000313" key="3">
    <source>
        <dbReference type="EMBL" id="GHN33674.1"/>
    </source>
</evidence>
<reference evidence="3 4" key="1">
    <citation type="journal article" date="2022" name="J. Dairy Sci.">
        <title>Genetic diversity of Lactobacillus delbrueckii isolated from raw milk in Hokkaido, Japan.</title>
        <authorList>
            <person name="Tsuchihashi H."/>
            <person name="Ichikawa A."/>
            <person name="Takeda M."/>
            <person name="Koizumi A."/>
            <person name="Mizoguchi C."/>
            <person name="Ishida T."/>
            <person name="Kimura K."/>
        </authorList>
    </citation>
    <scope>NUCLEOTIDE SEQUENCE [LARGE SCALE GENOMIC DNA]</scope>
    <source>
        <strain evidence="3 4">ME-791</strain>
    </source>
</reference>
<evidence type="ECO:0000256" key="2">
    <source>
        <dbReference type="SAM" id="Phobius"/>
    </source>
</evidence>
<dbReference type="Pfam" id="PF04203">
    <property type="entry name" value="Sortase"/>
    <property type="match status" value="1"/>
</dbReference>